<keyword evidence="3" id="KW-0813">Transport</keyword>
<evidence type="ECO:0000259" key="2">
    <source>
        <dbReference type="Pfam" id="PF07885"/>
    </source>
</evidence>
<organism evidence="3 4">
    <name type="scientific">Tabrizicola piscis</name>
    <dbReference type="NCBI Taxonomy" id="2494374"/>
    <lineage>
        <taxon>Bacteria</taxon>
        <taxon>Pseudomonadati</taxon>
        <taxon>Pseudomonadota</taxon>
        <taxon>Alphaproteobacteria</taxon>
        <taxon>Rhodobacterales</taxon>
        <taxon>Paracoccaceae</taxon>
        <taxon>Tabrizicola</taxon>
    </lineage>
</organism>
<evidence type="ECO:0000256" key="1">
    <source>
        <dbReference type="SAM" id="Phobius"/>
    </source>
</evidence>
<keyword evidence="1" id="KW-0812">Transmembrane</keyword>
<evidence type="ECO:0000313" key="4">
    <source>
        <dbReference type="Proteomes" id="UP000282002"/>
    </source>
</evidence>
<dbReference type="SUPFAM" id="SSF81324">
    <property type="entry name" value="Voltage-gated potassium channels"/>
    <property type="match status" value="1"/>
</dbReference>
<evidence type="ECO:0000313" key="3">
    <source>
        <dbReference type="EMBL" id="AZL58965.1"/>
    </source>
</evidence>
<feature type="transmembrane region" description="Helical" evidence="1">
    <location>
        <begin position="108"/>
        <end position="129"/>
    </location>
</feature>
<dbReference type="RefSeq" id="WP_125325163.1">
    <property type="nucleotide sequence ID" value="NZ_CP034328.1"/>
</dbReference>
<dbReference type="KEGG" id="taw:EI545_09020"/>
<reference evidence="3 4" key="1">
    <citation type="submission" date="2018-12" db="EMBL/GenBank/DDBJ databases">
        <title>Complete genome sequencing of Tabrizicola sp. K13M18.</title>
        <authorList>
            <person name="Bae J.-W."/>
        </authorList>
    </citation>
    <scope>NUCLEOTIDE SEQUENCE [LARGE SCALE GENOMIC DNA]</scope>
    <source>
        <strain evidence="3 4">K13M18</strain>
    </source>
</reference>
<dbReference type="Proteomes" id="UP000282002">
    <property type="component" value="Chromosome"/>
</dbReference>
<accession>A0A3S8U5Y3</accession>
<dbReference type="OrthoDB" id="2974133at2"/>
<keyword evidence="1" id="KW-0472">Membrane</keyword>
<feature type="domain" description="Potassium channel" evidence="2">
    <location>
        <begin position="60"/>
        <end position="133"/>
    </location>
</feature>
<dbReference type="InterPro" id="IPR013099">
    <property type="entry name" value="K_chnl_dom"/>
</dbReference>
<gene>
    <name evidence="3" type="ORF">EI545_09020</name>
</gene>
<name>A0A3S8U5Y3_9RHOB</name>
<proteinExistence type="predicted"/>
<dbReference type="GO" id="GO:0034220">
    <property type="term" value="P:monoatomic ion transmembrane transport"/>
    <property type="evidence" value="ECO:0007669"/>
    <property type="project" value="UniProtKB-KW"/>
</dbReference>
<protein>
    <submittedName>
        <fullName evidence="3">Two pore domain potassium channel family protein</fullName>
    </submittedName>
</protein>
<keyword evidence="4" id="KW-1185">Reference proteome</keyword>
<sequence>MLVQIALGTGLLLVNVLVMAVAALALEVVFRRVHPWLIAPPQRSKLLVMLVGVGIWVLAVITTGVWIWAFALWGVAAFTTLEESVYFSLVAFSTLGLGDVVPPPEWRIMSAMAAVNGFLSFGLLTALLVEALRQVRLAQLERRRPD</sequence>
<keyword evidence="1" id="KW-1133">Transmembrane helix</keyword>
<keyword evidence="3" id="KW-0406">Ion transport</keyword>
<dbReference type="Pfam" id="PF07885">
    <property type="entry name" value="Ion_trans_2"/>
    <property type="match status" value="1"/>
</dbReference>
<keyword evidence="3" id="KW-0407">Ion channel</keyword>
<feature type="transmembrane region" description="Helical" evidence="1">
    <location>
        <begin position="49"/>
        <end position="73"/>
    </location>
</feature>
<dbReference type="EMBL" id="CP034328">
    <property type="protein sequence ID" value="AZL58965.1"/>
    <property type="molecule type" value="Genomic_DNA"/>
</dbReference>
<dbReference type="Gene3D" id="1.10.287.70">
    <property type="match status" value="1"/>
</dbReference>
<dbReference type="AlphaFoldDB" id="A0A3S8U5Y3"/>